<dbReference type="PANTHER" id="PTHR43744:SF12">
    <property type="entry name" value="ABC TRANSPORTER PERMEASE PROTEIN MG189-RELATED"/>
    <property type="match status" value="1"/>
</dbReference>
<keyword evidence="2" id="KW-0813">Transport</keyword>
<feature type="non-terminal residue" evidence="8">
    <location>
        <position position="105"/>
    </location>
</feature>
<evidence type="ECO:0000256" key="2">
    <source>
        <dbReference type="ARBA" id="ARBA00022448"/>
    </source>
</evidence>
<evidence type="ECO:0000256" key="4">
    <source>
        <dbReference type="ARBA" id="ARBA00022692"/>
    </source>
</evidence>
<accession>X1VWA1</accession>
<dbReference type="GO" id="GO:0005886">
    <property type="term" value="C:plasma membrane"/>
    <property type="evidence" value="ECO:0007669"/>
    <property type="project" value="UniProtKB-SubCell"/>
</dbReference>
<comment type="caution">
    <text evidence="8">The sequence shown here is derived from an EMBL/GenBank/DDBJ whole genome shotgun (WGS) entry which is preliminary data.</text>
</comment>
<feature type="transmembrane region" description="Helical" evidence="7">
    <location>
        <begin position="20"/>
        <end position="38"/>
    </location>
</feature>
<name>X1VWA1_9ZZZZ</name>
<keyword evidence="3" id="KW-1003">Cell membrane</keyword>
<comment type="subcellular location">
    <subcellularLocation>
        <location evidence="1">Cell membrane</location>
        <topology evidence="1">Multi-pass membrane protein</topology>
    </subcellularLocation>
</comment>
<evidence type="ECO:0000256" key="3">
    <source>
        <dbReference type="ARBA" id="ARBA00022475"/>
    </source>
</evidence>
<proteinExistence type="predicted"/>
<gene>
    <name evidence="8" type="ORF">S12H4_61777</name>
</gene>
<keyword evidence="5 7" id="KW-1133">Transmembrane helix</keyword>
<organism evidence="8">
    <name type="scientific">marine sediment metagenome</name>
    <dbReference type="NCBI Taxonomy" id="412755"/>
    <lineage>
        <taxon>unclassified sequences</taxon>
        <taxon>metagenomes</taxon>
        <taxon>ecological metagenomes</taxon>
    </lineage>
</organism>
<evidence type="ECO:0000256" key="1">
    <source>
        <dbReference type="ARBA" id="ARBA00004651"/>
    </source>
</evidence>
<evidence type="ECO:0000256" key="5">
    <source>
        <dbReference type="ARBA" id="ARBA00022989"/>
    </source>
</evidence>
<keyword evidence="6 7" id="KW-0472">Membrane</keyword>
<sequence length="105" mass="12238">KIKMKNKYFKKILSQLVKHLILAIVAIFFILPLIWLISTSLKTNRQIFVYPPQWIPNPVIWLNYPAVFDYAPFLLYFRNTLIIVALCTLGVFLSCSLVAYGFARL</sequence>
<protein>
    <recommendedName>
        <fullName evidence="9">ABC transmembrane type-1 domain-containing protein</fullName>
    </recommendedName>
</protein>
<feature type="transmembrane region" description="Helical" evidence="7">
    <location>
        <begin position="81"/>
        <end position="103"/>
    </location>
</feature>
<evidence type="ECO:0008006" key="9">
    <source>
        <dbReference type="Google" id="ProtNLM"/>
    </source>
</evidence>
<reference evidence="8" key="1">
    <citation type="journal article" date="2014" name="Front. Microbiol.">
        <title>High frequency of phylogenetically diverse reductive dehalogenase-homologous genes in deep subseafloor sedimentary metagenomes.</title>
        <authorList>
            <person name="Kawai M."/>
            <person name="Futagami T."/>
            <person name="Toyoda A."/>
            <person name="Takaki Y."/>
            <person name="Nishi S."/>
            <person name="Hori S."/>
            <person name="Arai W."/>
            <person name="Tsubouchi T."/>
            <person name="Morono Y."/>
            <person name="Uchiyama I."/>
            <person name="Ito T."/>
            <person name="Fujiyama A."/>
            <person name="Inagaki F."/>
            <person name="Takami H."/>
        </authorList>
    </citation>
    <scope>NUCLEOTIDE SEQUENCE</scope>
    <source>
        <strain evidence="8">Expedition CK06-06</strain>
    </source>
</reference>
<dbReference type="AlphaFoldDB" id="X1VWA1"/>
<dbReference type="PANTHER" id="PTHR43744">
    <property type="entry name" value="ABC TRANSPORTER PERMEASE PROTEIN MG189-RELATED-RELATED"/>
    <property type="match status" value="1"/>
</dbReference>
<dbReference type="EMBL" id="BARW01041137">
    <property type="protein sequence ID" value="GAJ22691.1"/>
    <property type="molecule type" value="Genomic_DNA"/>
</dbReference>
<evidence type="ECO:0000256" key="7">
    <source>
        <dbReference type="SAM" id="Phobius"/>
    </source>
</evidence>
<feature type="non-terminal residue" evidence="8">
    <location>
        <position position="1"/>
    </location>
</feature>
<dbReference type="SUPFAM" id="SSF161098">
    <property type="entry name" value="MetI-like"/>
    <property type="match status" value="1"/>
</dbReference>
<dbReference type="Gene3D" id="1.10.3720.10">
    <property type="entry name" value="MetI-like"/>
    <property type="match status" value="1"/>
</dbReference>
<dbReference type="InterPro" id="IPR035906">
    <property type="entry name" value="MetI-like_sf"/>
</dbReference>
<keyword evidence="4 7" id="KW-0812">Transmembrane</keyword>
<evidence type="ECO:0000313" key="8">
    <source>
        <dbReference type="EMBL" id="GAJ22691.1"/>
    </source>
</evidence>
<evidence type="ECO:0000256" key="6">
    <source>
        <dbReference type="ARBA" id="ARBA00023136"/>
    </source>
</evidence>